<organism evidence="3 4">
    <name type="scientific">Oceaniovalibus guishaninsula JLT2003</name>
    <dbReference type="NCBI Taxonomy" id="1231392"/>
    <lineage>
        <taxon>Bacteria</taxon>
        <taxon>Pseudomonadati</taxon>
        <taxon>Pseudomonadota</taxon>
        <taxon>Alphaproteobacteria</taxon>
        <taxon>Rhodobacterales</taxon>
        <taxon>Roseobacteraceae</taxon>
        <taxon>Oceaniovalibus</taxon>
    </lineage>
</organism>
<dbReference type="Gene3D" id="1.25.40.10">
    <property type="entry name" value="Tetratricopeptide repeat domain"/>
    <property type="match status" value="1"/>
</dbReference>
<keyword evidence="1" id="KW-0732">Signal</keyword>
<dbReference type="HAMAP" id="MF_02066">
    <property type="entry name" value="CpoB"/>
    <property type="match status" value="1"/>
</dbReference>
<dbReference type="eggNOG" id="COG1729">
    <property type="taxonomic scope" value="Bacteria"/>
</dbReference>
<keyword evidence="1" id="KW-0574">Periplasm</keyword>
<dbReference type="EMBL" id="AMGO01000021">
    <property type="protein sequence ID" value="EKE44445.1"/>
    <property type="molecule type" value="Genomic_DNA"/>
</dbReference>
<comment type="caution">
    <text evidence="3">The sequence shown here is derived from an EMBL/GenBank/DDBJ whole genome shotgun (WGS) entry which is preliminary data.</text>
</comment>
<feature type="region of interest" description="Disordered" evidence="2">
    <location>
        <begin position="119"/>
        <end position="143"/>
    </location>
</feature>
<comment type="subcellular location">
    <subcellularLocation>
        <location evidence="1">Periplasm</location>
    </subcellularLocation>
</comment>
<evidence type="ECO:0000256" key="2">
    <source>
        <dbReference type="SAM" id="MobiDB-lite"/>
    </source>
</evidence>
<keyword evidence="4" id="KW-1185">Reference proteome</keyword>
<dbReference type="Proteomes" id="UP000006765">
    <property type="component" value="Unassembled WGS sequence"/>
</dbReference>
<feature type="signal peptide" evidence="1">
    <location>
        <begin position="1"/>
        <end position="21"/>
    </location>
</feature>
<dbReference type="OrthoDB" id="9763909at2"/>
<dbReference type="STRING" id="1231392.OCGS_1283"/>
<dbReference type="Pfam" id="PF13174">
    <property type="entry name" value="TPR_6"/>
    <property type="match status" value="1"/>
</dbReference>
<dbReference type="AlphaFoldDB" id="K2I631"/>
<sequence precursor="true">MIRTIAALALAVTLGPAAAVAQDGETLADIQQELSLLLGEVQGLRRELSTTGTAQPNLQGTGALERIDAMEAELRRLTSRAEEIEFRVNRVVTDGTNRIGDLQFRLCELEPGCDIGALGSTPPLGGETGAAPAPAAPAPATGGAELAVGEQQDFDRAKEALDSGSFRSAADLFQTFTETYTGGPLTGEAHFYRGQALAALEDTEGATRAYLDAFSSAPDGVRAADALLQLGLGLEALGQRGDACLTLGEVPTRYPSSSAAGEATTARAALTCP</sequence>
<dbReference type="GO" id="GO:0030288">
    <property type="term" value="C:outer membrane-bounded periplasmic space"/>
    <property type="evidence" value="ECO:0007669"/>
    <property type="project" value="UniProtKB-UniRule"/>
</dbReference>
<dbReference type="NCBIfam" id="TIGR02795">
    <property type="entry name" value="tol_pal_ybgF"/>
    <property type="match status" value="1"/>
</dbReference>
<name>K2I631_9RHOB</name>
<evidence type="ECO:0000256" key="1">
    <source>
        <dbReference type="HAMAP-Rule" id="MF_02066"/>
    </source>
</evidence>
<gene>
    <name evidence="1" type="primary">cpoB</name>
    <name evidence="3" type="ORF">OCGS_1283</name>
</gene>
<reference evidence="3 4" key="1">
    <citation type="journal article" date="2012" name="J. Bacteriol.">
        <title>Draft Genome Sequence of Oceaniovalibus guishaninsula JLT2003T.</title>
        <authorList>
            <person name="Tang K."/>
            <person name="Liu K."/>
            <person name="Jiao N."/>
        </authorList>
    </citation>
    <scope>NUCLEOTIDE SEQUENCE [LARGE SCALE GENOMIC DNA]</scope>
    <source>
        <strain evidence="3 4">JLT2003</strain>
    </source>
</reference>
<keyword evidence="1" id="KW-0131">Cell cycle</keyword>
<feature type="chain" id="PRO_5009992102" description="Cell division coordinator CpoB" evidence="1">
    <location>
        <begin position="22"/>
        <end position="273"/>
    </location>
</feature>
<dbReference type="SUPFAM" id="SSF48452">
    <property type="entry name" value="TPR-like"/>
    <property type="match status" value="1"/>
</dbReference>
<protein>
    <recommendedName>
        <fullName evidence="1">Cell division coordinator CpoB</fullName>
    </recommendedName>
</protein>
<keyword evidence="1" id="KW-0175">Coiled coil</keyword>
<feature type="coiled-coil region" evidence="1">
    <location>
        <begin position="27"/>
        <end position="87"/>
    </location>
</feature>
<evidence type="ECO:0000313" key="3">
    <source>
        <dbReference type="EMBL" id="EKE44445.1"/>
    </source>
</evidence>
<comment type="function">
    <text evidence="1">Mediates coordination of peptidoglycan synthesis and outer membrane constriction during cell division.</text>
</comment>
<dbReference type="PATRIC" id="fig|1231392.3.peg.1287"/>
<dbReference type="RefSeq" id="WP_007426435.1">
    <property type="nucleotide sequence ID" value="NZ_AMGO01000021.1"/>
</dbReference>
<dbReference type="InterPro" id="IPR014162">
    <property type="entry name" value="CpoB_C"/>
</dbReference>
<dbReference type="GO" id="GO:0043093">
    <property type="term" value="P:FtsZ-dependent cytokinesis"/>
    <property type="evidence" value="ECO:0007669"/>
    <property type="project" value="UniProtKB-UniRule"/>
</dbReference>
<dbReference type="InterPro" id="IPR019734">
    <property type="entry name" value="TPR_rpt"/>
</dbReference>
<dbReference type="Pfam" id="PF13432">
    <property type="entry name" value="TPR_16"/>
    <property type="match status" value="1"/>
</dbReference>
<feature type="compositionally biased region" description="Low complexity" evidence="2">
    <location>
        <begin position="122"/>
        <end position="143"/>
    </location>
</feature>
<proteinExistence type="inferred from homology"/>
<evidence type="ECO:0000313" key="4">
    <source>
        <dbReference type="Proteomes" id="UP000006765"/>
    </source>
</evidence>
<comment type="similarity">
    <text evidence="1">Belongs to the CpoB family.</text>
</comment>
<dbReference type="InterPro" id="IPR011990">
    <property type="entry name" value="TPR-like_helical_dom_sf"/>
</dbReference>
<keyword evidence="1" id="KW-0132">Cell division</keyword>
<dbReference type="InterPro" id="IPR034706">
    <property type="entry name" value="CpoB"/>
</dbReference>
<accession>K2I631</accession>